<feature type="transmembrane region" description="Helical" evidence="6">
    <location>
        <begin position="125"/>
        <end position="147"/>
    </location>
</feature>
<sequence>MESHSNNRLVKNTLLLYVRTIIVMCVGLYTSRVILDVLGIEDYGIYNVVGGFVVMFSVFSASLSNSITRYITFELGCHNMERLRTVFSMSLNIQIIISFIIVLLVELVGVWFLNYRLNIPSDRLYAANWVMQFSLFTFVVNLISLPYNALIVAYEKMDVFAYISLLEASLKLGVVYLLFISPIDKLIFYAFLLALVSLLIRLIYGWYCTHKFTECRYVFVLNKSLLKNMLGFAGWNFLGTGAYLFNTNGVDILSNLFFGITINTARGIANQAGNAVRQFVNNFTTALNPQIIKTYADNNLDICFSTVRQGAKYSYCLMLFFFIPFVLEANYILHLWLKEFPDQTVVFWQLTMLGILVDLPGAPLTILAQAIGHIRRYYIYMSLIGALVFPISYFLFYWGWPAYSAYIAYIVIYTCLVYVRLILMNKQIGFPINIFLKQVIGRIVSVTVLSFILPIILNNIMGEGFLRLISVGFVSTLSLVVSMFYIGMQKSERVQVVGFIRNKLYHIYSKEL</sequence>
<comment type="subcellular location">
    <subcellularLocation>
        <location evidence="1">Cell membrane</location>
        <topology evidence="1">Multi-pass membrane protein</topology>
    </subcellularLocation>
</comment>
<feature type="transmembrane region" description="Helical" evidence="6">
    <location>
        <begin position="43"/>
        <end position="63"/>
    </location>
</feature>
<reference evidence="10" key="1">
    <citation type="journal article" date="2018" name="J. Anim. Genet.">
        <title>Acquired interbacterial defense systems protect against interspecies antagonism in the human gut microbiome.</title>
        <authorList>
            <person name="Ross B.D."/>
            <person name="Verster A.J."/>
            <person name="Radey M.C."/>
            <person name="Schmidtke D.T."/>
            <person name="Pope C.E."/>
            <person name="Hoffman L.R."/>
            <person name="Hajjar A."/>
            <person name="Peterson S.B."/>
            <person name="Borenstein E."/>
            <person name="Mougous J."/>
        </authorList>
    </citation>
    <scope>NUCLEOTIDE SEQUENCE [LARGE SCALE GENOMIC DNA]</scope>
    <source>
        <strain evidence="10">3725 D1 iv</strain>
    </source>
</reference>
<feature type="transmembrane region" description="Helical" evidence="6">
    <location>
        <begin position="91"/>
        <end position="113"/>
    </location>
</feature>
<feature type="transmembrane region" description="Helical" evidence="6">
    <location>
        <begin position="378"/>
        <end position="400"/>
    </location>
</feature>
<feature type="transmembrane region" description="Helical" evidence="6">
    <location>
        <begin position="315"/>
        <end position="333"/>
    </location>
</feature>
<feature type="transmembrane region" description="Helical" evidence="6">
    <location>
        <begin position="186"/>
        <end position="204"/>
    </location>
</feature>
<evidence type="ECO:0000256" key="4">
    <source>
        <dbReference type="ARBA" id="ARBA00022989"/>
    </source>
</evidence>
<evidence type="ECO:0000313" key="11">
    <source>
        <dbReference type="Proteomes" id="UP000323717"/>
    </source>
</evidence>
<evidence type="ECO:0000256" key="2">
    <source>
        <dbReference type="ARBA" id="ARBA00022475"/>
    </source>
</evidence>
<evidence type="ECO:0000256" key="5">
    <source>
        <dbReference type="ARBA" id="ARBA00023136"/>
    </source>
</evidence>
<dbReference type="PANTHER" id="PTHR30250">
    <property type="entry name" value="PST FAMILY PREDICTED COLANIC ACID TRANSPORTER"/>
    <property type="match status" value="1"/>
</dbReference>
<dbReference type="PANTHER" id="PTHR30250:SF26">
    <property type="entry name" value="PSMA PROTEIN"/>
    <property type="match status" value="1"/>
</dbReference>
<name>A0A515IYJ9_BACOV</name>
<evidence type="ECO:0000256" key="3">
    <source>
        <dbReference type="ARBA" id="ARBA00022692"/>
    </source>
</evidence>
<evidence type="ECO:0000313" key="9">
    <source>
        <dbReference type="EMBL" id="QDM12303.1"/>
    </source>
</evidence>
<feature type="transmembrane region" description="Helical" evidence="6">
    <location>
        <begin position="159"/>
        <end position="180"/>
    </location>
</feature>
<dbReference type="Proteomes" id="UP000460135">
    <property type="component" value="Unassembled WGS sequence"/>
</dbReference>
<organism evidence="8 11">
    <name type="scientific">Bacteroides ovatus</name>
    <dbReference type="NCBI Taxonomy" id="28116"/>
    <lineage>
        <taxon>Bacteria</taxon>
        <taxon>Pseudomonadati</taxon>
        <taxon>Bacteroidota</taxon>
        <taxon>Bacteroidia</taxon>
        <taxon>Bacteroidales</taxon>
        <taxon>Bacteroidaceae</taxon>
        <taxon>Bacteroides</taxon>
    </lineage>
</organism>
<dbReference type="Pfam" id="PF01943">
    <property type="entry name" value="Polysacc_synt"/>
    <property type="match status" value="1"/>
</dbReference>
<evidence type="ECO:0000313" key="12">
    <source>
        <dbReference type="Proteomes" id="UP000460135"/>
    </source>
</evidence>
<dbReference type="RefSeq" id="WP_042994476.1">
    <property type="nucleotide sequence ID" value="NZ_CAAKNR010000156.1"/>
</dbReference>
<keyword evidence="5 6" id="KW-0472">Membrane</keyword>
<dbReference type="EMBL" id="CP041395">
    <property type="protein sequence ID" value="QDM12303.1"/>
    <property type="molecule type" value="Genomic_DNA"/>
</dbReference>
<dbReference type="Proteomes" id="UP000318823">
    <property type="component" value="Chromosome"/>
</dbReference>
<keyword evidence="4 6" id="KW-1133">Transmembrane helix</keyword>
<accession>A0A515IYJ9</accession>
<feature type="transmembrane region" description="Helical" evidence="6">
    <location>
        <begin position="406"/>
        <end position="423"/>
    </location>
</feature>
<proteinExistence type="predicted"/>
<feature type="transmembrane region" description="Helical" evidence="6">
    <location>
        <begin position="12"/>
        <end position="31"/>
    </location>
</feature>
<dbReference type="InterPro" id="IPR050833">
    <property type="entry name" value="Poly_Biosynth_Transport"/>
</dbReference>
<evidence type="ECO:0000256" key="6">
    <source>
        <dbReference type="SAM" id="Phobius"/>
    </source>
</evidence>
<feature type="transmembrane region" description="Helical" evidence="6">
    <location>
        <begin position="435"/>
        <end position="456"/>
    </location>
</feature>
<dbReference type="GO" id="GO:0005886">
    <property type="term" value="C:plasma membrane"/>
    <property type="evidence" value="ECO:0007669"/>
    <property type="project" value="UniProtKB-SubCell"/>
</dbReference>
<feature type="transmembrane region" description="Helical" evidence="6">
    <location>
        <begin position="345"/>
        <end position="366"/>
    </location>
</feature>
<dbReference type="AlphaFoldDB" id="A0A515IYJ9"/>
<dbReference type="Proteomes" id="UP000323717">
    <property type="component" value="Unassembled WGS sequence"/>
</dbReference>
<gene>
    <name evidence="9" type="ORF">DYI28_28365</name>
    <name evidence="8" type="ORF">F3D71_08155</name>
    <name evidence="7" type="ORF">F3F51_15580</name>
</gene>
<reference evidence="9" key="4">
    <citation type="submission" date="2019-07" db="EMBL/GenBank/DDBJ databases">
        <authorList>
            <person name="Ross B.D."/>
            <person name="Verster A.J."/>
            <person name="Radey M.C."/>
            <person name="Schmidtke D.T."/>
            <person name="Pope C.E."/>
            <person name="Hoffman L.R."/>
            <person name="Hajjar A."/>
            <person name="Peterson S.B."/>
            <person name="Borenstein E."/>
            <person name="Mougous J.D."/>
        </authorList>
    </citation>
    <scope>NUCLEOTIDE SEQUENCE</scope>
    <source>
        <strain evidence="9">3725 D1 iv</strain>
    </source>
</reference>
<reference evidence="9" key="2">
    <citation type="journal article" date="2018" name="Nature">
        <title>Human gut bacteria contain acquired interbacterial defence systems.</title>
        <authorList>
            <person name="Ross B.D."/>
            <person name="Verster A.J."/>
            <person name="Radey M.C."/>
            <person name="Schmidtke D.T."/>
            <person name="Pope C.E."/>
            <person name="Hoffman L.R."/>
            <person name="Hajjar A."/>
            <person name="Peterson S.B."/>
            <person name="Borenstein E."/>
            <person name="Mougous J."/>
        </authorList>
    </citation>
    <scope>NUCLEOTIDE SEQUENCE</scope>
    <source>
        <strain evidence="9">3725 D1 iv</strain>
    </source>
</reference>
<evidence type="ECO:0000256" key="1">
    <source>
        <dbReference type="ARBA" id="ARBA00004651"/>
    </source>
</evidence>
<evidence type="ECO:0000313" key="8">
    <source>
        <dbReference type="EMBL" id="KAA3952762.1"/>
    </source>
</evidence>
<dbReference type="EMBL" id="VWLE01000081">
    <property type="protein sequence ID" value="KAA3952762.1"/>
    <property type="molecule type" value="Genomic_DNA"/>
</dbReference>
<feature type="transmembrane region" description="Helical" evidence="6">
    <location>
        <begin position="468"/>
        <end position="486"/>
    </location>
</feature>
<dbReference type="EMBL" id="VWLX01000011">
    <property type="protein sequence ID" value="KAA3803310.1"/>
    <property type="molecule type" value="Genomic_DNA"/>
</dbReference>
<dbReference type="InterPro" id="IPR002797">
    <property type="entry name" value="Polysacc_synth"/>
</dbReference>
<keyword evidence="2" id="KW-1003">Cell membrane</keyword>
<reference evidence="11 12" key="3">
    <citation type="journal article" date="2019" name="Nat. Med.">
        <title>A library of human gut bacterial isolates paired with longitudinal multiomics data enables mechanistic microbiome research.</title>
        <authorList>
            <person name="Poyet M."/>
            <person name="Groussin M."/>
            <person name="Gibbons S.M."/>
            <person name="Avila-Pacheco J."/>
            <person name="Jiang X."/>
            <person name="Kearney S.M."/>
            <person name="Perrotta A.R."/>
            <person name="Berdy B."/>
            <person name="Zhao S."/>
            <person name="Lieberman T.D."/>
            <person name="Swanson P.K."/>
            <person name="Smith M."/>
            <person name="Roesemann S."/>
            <person name="Alexander J.E."/>
            <person name="Rich S.A."/>
            <person name="Livny J."/>
            <person name="Vlamakis H."/>
            <person name="Clish C."/>
            <person name="Bullock K."/>
            <person name="Deik A."/>
            <person name="Scott J."/>
            <person name="Pierce K.A."/>
            <person name="Xavier R.J."/>
            <person name="Alm E.J."/>
        </authorList>
    </citation>
    <scope>NUCLEOTIDE SEQUENCE [LARGE SCALE GENOMIC DNA]</scope>
    <source>
        <strain evidence="8 11">BIOML-A163</strain>
        <strain evidence="7 12">BIOML-A183</strain>
    </source>
</reference>
<evidence type="ECO:0000313" key="7">
    <source>
        <dbReference type="EMBL" id="KAA3803310.1"/>
    </source>
</evidence>
<evidence type="ECO:0000313" key="10">
    <source>
        <dbReference type="Proteomes" id="UP000318823"/>
    </source>
</evidence>
<keyword evidence="3 6" id="KW-0812">Transmembrane</keyword>
<protein>
    <submittedName>
        <fullName evidence="8">Lipopolysaccharide biosynthesis protein</fullName>
    </submittedName>
</protein>